<name>A0AAD3DYX5_9CHLO</name>
<dbReference type="EMBL" id="BMAR01000037">
    <property type="protein sequence ID" value="GFR50398.1"/>
    <property type="molecule type" value="Genomic_DNA"/>
</dbReference>
<sequence length="576" mass="59084">MEAGLPDFQALGTEDILGIALDGVQGPTQAEKPSQDEAQPEARYNNQGLPVAELRASGPATSARFMTSQELDSELREMPISFSPLPETELQPGSELQAGSEAALNRSQPRPQSQGNDWAGGASQAFDAADLDAELRELPLETQDPPDPDFDMTDHQPQLPHSHPGTATDGILPASEYDEAAVAMPPPPEPISARADTVDGSAPSQSIGGPGSVYLDPQALDAALRALPVGSAVEDDFLPPPPLPEADEDAPAAATASATAAAAAASTYTTTTTTRGPGDGASGQGQSAPGWGNTGMYDDDDVYGGGGGGFEDDLEDYLAAQQQAAEAAAPPEYDEMVAAEYDMQPAAAAVRQQPGGAGGSSGGGVMRSTQMGGLGSSNAAAAAAAAGRGAGAGIPAAALRSQETVQQQQQQRQQAKRPHSSALPTMEELFGPEDGEEDEEHDMGGRGRGRAAAKQAVKGATAASRGAAGVRQEEEEEEEEEELKQPQVFPPQRMAANVQGGVAIAVTAASGERVYCRMEEGGAAGPSTSGAHRSNSAAVSPQAAAGGGRRRGRRAPCLLGVPLSDMLRILEERQLR</sequence>
<reference evidence="2 3" key="1">
    <citation type="journal article" date="2021" name="Sci. Rep.">
        <title>Genome sequencing of the multicellular alga Astrephomene provides insights into convergent evolution of germ-soma differentiation.</title>
        <authorList>
            <person name="Yamashita S."/>
            <person name="Yamamoto K."/>
            <person name="Matsuzaki R."/>
            <person name="Suzuki S."/>
            <person name="Yamaguchi H."/>
            <person name="Hirooka S."/>
            <person name="Minakuchi Y."/>
            <person name="Miyagishima S."/>
            <person name="Kawachi M."/>
            <person name="Toyoda A."/>
            <person name="Nozaki H."/>
        </authorList>
    </citation>
    <scope>NUCLEOTIDE SEQUENCE [LARGE SCALE GENOMIC DNA]</scope>
    <source>
        <strain evidence="2 3">NIES-4017</strain>
    </source>
</reference>
<comment type="caution">
    <text evidence="2">The sequence shown here is derived from an EMBL/GenBank/DDBJ whole genome shotgun (WGS) entry which is preliminary data.</text>
</comment>
<accession>A0AAD3DYX5</accession>
<feature type="compositionally biased region" description="Acidic residues" evidence="1">
    <location>
        <begin position="430"/>
        <end position="441"/>
    </location>
</feature>
<evidence type="ECO:0000313" key="2">
    <source>
        <dbReference type="EMBL" id="GFR50398.1"/>
    </source>
</evidence>
<feature type="compositionally biased region" description="Low complexity" evidence="1">
    <location>
        <begin position="379"/>
        <end position="398"/>
    </location>
</feature>
<feature type="compositionally biased region" description="Acidic residues" evidence="1">
    <location>
        <begin position="473"/>
        <end position="482"/>
    </location>
</feature>
<feature type="region of interest" description="Disordered" evidence="1">
    <location>
        <begin position="22"/>
        <end position="49"/>
    </location>
</feature>
<feature type="region of interest" description="Disordered" evidence="1">
    <location>
        <begin position="348"/>
        <end position="491"/>
    </location>
</feature>
<feature type="compositionally biased region" description="Polar residues" evidence="1">
    <location>
        <begin position="526"/>
        <end position="539"/>
    </location>
</feature>
<dbReference type="AlphaFoldDB" id="A0AAD3DYX5"/>
<keyword evidence="3" id="KW-1185">Reference proteome</keyword>
<evidence type="ECO:0000256" key="1">
    <source>
        <dbReference type="SAM" id="MobiDB-lite"/>
    </source>
</evidence>
<proteinExistence type="predicted"/>
<gene>
    <name evidence="2" type="ORF">Agub_g12614</name>
</gene>
<feature type="compositionally biased region" description="Low complexity" evidence="1">
    <location>
        <begin position="450"/>
        <end position="463"/>
    </location>
</feature>
<feature type="region of interest" description="Disordered" evidence="1">
    <location>
        <begin position="74"/>
        <end position="215"/>
    </location>
</feature>
<organism evidence="2 3">
    <name type="scientific">Astrephomene gubernaculifera</name>
    <dbReference type="NCBI Taxonomy" id="47775"/>
    <lineage>
        <taxon>Eukaryota</taxon>
        <taxon>Viridiplantae</taxon>
        <taxon>Chlorophyta</taxon>
        <taxon>core chlorophytes</taxon>
        <taxon>Chlorophyceae</taxon>
        <taxon>CS clade</taxon>
        <taxon>Chlamydomonadales</taxon>
        <taxon>Astrephomenaceae</taxon>
        <taxon>Astrephomene</taxon>
    </lineage>
</organism>
<feature type="compositionally biased region" description="Low complexity" evidence="1">
    <location>
        <begin position="317"/>
        <end position="331"/>
    </location>
</feature>
<feature type="compositionally biased region" description="Low complexity" evidence="1">
    <location>
        <begin position="251"/>
        <end position="274"/>
    </location>
</feature>
<feature type="compositionally biased region" description="Gly residues" evidence="1">
    <location>
        <begin position="355"/>
        <end position="365"/>
    </location>
</feature>
<feature type="region of interest" description="Disordered" evidence="1">
    <location>
        <begin position="521"/>
        <end position="555"/>
    </location>
</feature>
<feature type="compositionally biased region" description="Polar residues" evidence="1">
    <location>
        <begin position="105"/>
        <end position="116"/>
    </location>
</feature>
<dbReference type="Proteomes" id="UP001054857">
    <property type="component" value="Unassembled WGS sequence"/>
</dbReference>
<evidence type="ECO:0000313" key="3">
    <source>
        <dbReference type="Proteomes" id="UP001054857"/>
    </source>
</evidence>
<feature type="non-terminal residue" evidence="2">
    <location>
        <position position="1"/>
    </location>
</feature>
<feature type="region of interest" description="Disordered" evidence="1">
    <location>
        <begin position="232"/>
        <end position="331"/>
    </location>
</feature>
<protein>
    <submittedName>
        <fullName evidence="2">Uncharacterized protein</fullName>
    </submittedName>
</protein>